<protein>
    <submittedName>
        <fullName evidence="1">Uncharacterized protein</fullName>
    </submittedName>
</protein>
<evidence type="ECO:0000313" key="2">
    <source>
        <dbReference type="Proteomes" id="UP001176961"/>
    </source>
</evidence>
<dbReference type="AlphaFoldDB" id="A0AA36GFC4"/>
<dbReference type="EMBL" id="CATQJL010000001">
    <property type="protein sequence ID" value="CAJ0590184.1"/>
    <property type="molecule type" value="Genomic_DNA"/>
</dbReference>
<dbReference type="Proteomes" id="UP001176961">
    <property type="component" value="Unassembled WGS sequence"/>
</dbReference>
<organism evidence="1 2">
    <name type="scientific">Cylicocyclus nassatus</name>
    <name type="common">Nematode worm</name>
    <dbReference type="NCBI Taxonomy" id="53992"/>
    <lineage>
        <taxon>Eukaryota</taxon>
        <taxon>Metazoa</taxon>
        <taxon>Ecdysozoa</taxon>
        <taxon>Nematoda</taxon>
        <taxon>Chromadorea</taxon>
        <taxon>Rhabditida</taxon>
        <taxon>Rhabditina</taxon>
        <taxon>Rhabditomorpha</taxon>
        <taxon>Strongyloidea</taxon>
        <taxon>Strongylidae</taxon>
        <taxon>Cylicocyclus</taxon>
    </lineage>
</organism>
<reference evidence="1" key="1">
    <citation type="submission" date="2023-07" db="EMBL/GenBank/DDBJ databases">
        <authorList>
            <consortium name="CYATHOMIX"/>
        </authorList>
    </citation>
    <scope>NUCLEOTIDE SEQUENCE</scope>
    <source>
        <strain evidence="1">N/A</strain>
    </source>
</reference>
<accession>A0AA36GFC4</accession>
<proteinExistence type="predicted"/>
<keyword evidence="2" id="KW-1185">Reference proteome</keyword>
<sequence length="282" mass="32083">MSSPYAPTKARVLPRRVHAKPRTLLDLTSPRVVQAPVVEDVVAASQDAFFGVEQEVPQEMCTNSASSTWKRPAVKGNSLPLSPRHCTIASKEETTAPTIQTPVSILNCTRKTSGYWARDGSHAQRIHLTSSYVFFYRHLLTRITDPPEKIKEYSVRLHSRNGRDDKLKSLPEPVANILQDMAEDMLGYGQDELKVWLDQGLDNSTFYKNLGANEEEHRANLEDLRNERAEWRPQIFKALQLALRDVRSYKYEAGKWISNQRRGKREVDGMIEAVPECSRYGS</sequence>
<name>A0AA36GFC4_CYLNA</name>
<comment type="caution">
    <text evidence="1">The sequence shown here is derived from an EMBL/GenBank/DDBJ whole genome shotgun (WGS) entry which is preliminary data.</text>
</comment>
<gene>
    <name evidence="1" type="ORF">CYNAS_LOCUS2167</name>
</gene>
<evidence type="ECO:0000313" key="1">
    <source>
        <dbReference type="EMBL" id="CAJ0590184.1"/>
    </source>
</evidence>